<dbReference type="AlphaFoldDB" id="Q5BAM3"/>
<dbReference type="GeneID" id="2874783"/>
<dbReference type="PROSITE" id="PS00723">
    <property type="entry name" value="POLYPRENYL_SYNTHASE_1"/>
    <property type="match status" value="1"/>
</dbReference>
<dbReference type="VEuPathDB" id="FungiDB:AN2407"/>
<proteinExistence type="predicted"/>
<dbReference type="InParanoid" id="Q5BAM3"/>
<dbReference type="Proteomes" id="UP000000560">
    <property type="component" value="Chromosome VII"/>
</dbReference>
<dbReference type="HOGENOM" id="CLU_014015_10_0_1"/>
<dbReference type="GO" id="GO:0046872">
    <property type="term" value="F:metal ion binding"/>
    <property type="evidence" value="ECO:0007669"/>
    <property type="project" value="UniProtKB-KW"/>
</dbReference>
<evidence type="ECO:0000256" key="4">
    <source>
        <dbReference type="ARBA" id="ARBA00022842"/>
    </source>
</evidence>
<dbReference type="InterPro" id="IPR008949">
    <property type="entry name" value="Isoprenoid_synthase_dom_sf"/>
</dbReference>
<accession>Q5BAM3</accession>
<dbReference type="STRING" id="227321.Q5BAM3"/>
<organism evidence="5 6">
    <name type="scientific">Emericella nidulans (strain FGSC A4 / ATCC 38163 / CBS 112.46 / NRRL 194 / M139)</name>
    <name type="common">Aspergillus nidulans</name>
    <dbReference type="NCBI Taxonomy" id="227321"/>
    <lineage>
        <taxon>Eukaryota</taxon>
        <taxon>Fungi</taxon>
        <taxon>Dikarya</taxon>
        <taxon>Ascomycota</taxon>
        <taxon>Pezizomycotina</taxon>
        <taxon>Eurotiomycetes</taxon>
        <taxon>Eurotiomycetidae</taxon>
        <taxon>Eurotiales</taxon>
        <taxon>Aspergillaceae</taxon>
        <taxon>Aspergillus</taxon>
        <taxon>Aspergillus subgen. Nidulantes</taxon>
    </lineage>
</organism>
<name>Q5BAM3_EMENI</name>
<comment type="pathway">
    <text evidence="1">Secondary metabolite biosynthesis; terpenoid biosynthesis.</text>
</comment>
<evidence type="ECO:0000256" key="3">
    <source>
        <dbReference type="ARBA" id="ARBA00022723"/>
    </source>
</evidence>
<evidence type="ECO:0000313" key="5">
    <source>
        <dbReference type="EMBL" id="CBF86781.1"/>
    </source>
</evidence>
<dbReference type="eggNOG" id="KOG0777">
    <property type="taxonomic scope" value="Eukaryota"/>
</dbReference>
<dbReference type="InterPro" id="IPR033749">
    <property type="entry name" value="Polyprenyl_synt_CS"/>
</dbReference>
<dbReference type="KEGG" id="ani:ANIA_02407"/>
<dbReference type="GO" id="GO:0004311">
    <property type="term" value="F:geranylgeranyl diphosphate synthase activity"/>
    <property type="evidence" value="ECO:0000318"/>
    <property type="project" value="GO_Central"/>
</dbReference>
<dbReference type="RefSeq" id="XP_660011.1">
    <property type="nucleotide sequence ID" value="XM_654919.1"/>
</dbReference>
<dbReference type="GO" id="GO:0046165">
    <property type="term" value="P:alcohol biosynthetic process"/>
    <property type="evidence" value="ECO:0007669"/>
    <property type="project" value="UniProtKB-ARBA"/>
</dbReference>
<dbReference type="SUPFAM" id="SSF48576">
    <property type="entry name" value="Terpenoid synthases"/>
    <property type="match status" value="2"/>
</dbReference>
<dbReference type="OrthoDB" id="6921389at2759"/>
<evidence type="ECO:0000256" key="2">
    <source>
        <dbReference type="ARBA" id="ARBA00022679"/>
    </source>
</evidence>
<keyword evidence="2" id="KW-0808">Transferase</keyword>
<dbReference type="GO" id="GO:0043386">
    <property type="term" value="P:mycotoxin biosynthetic process"/>
    <property type="evidence" value="ECO:0007669"/>
    <property type="project" value="UniProtKB-ARBA"/>
</dbReference>
<keyword evidence="6" id="KW-1185">Reference proteome</keyword>
<dbReference type="InterPro" id="IPR000092">
    <property type="entry name" value="Polyprenyl_synt"/>
</dbReference>
<reference evidence="6" key="2">
    <citation type="journal article" date="2009" name="Fungal Genet. Biol.">
        <title>The 2008 update of the Aspergillus nidulans genome annotation: a community effort.</title>
        <authorList>
            <person name="Wortman J.R."/>
            <person name="Gilsenan J.M."/>
            <person name="Joardar V."/>
            <person name="Deegan J."/>
            <person name="Clutterbuck J."/>
            <person name="Andersen M.R."/>
            <person name="Archer D."/>
            <person name="Bencina M."/>
            <person name="Braus G."/>
            <person name="Coutinho P."/>
            <person name="von Dohren H."/>
            <person name="Doonan J."/>
            <person name="Driessen A.J."/>
            <person name="Durek P."/>
            <person name="Espeso E."/>
            <person name="Fekete E."/>
            <person name="Flipphi M."/>
            <person name="Estrada C.G."/>
            <person name="Geysens S."/>
            <person name="Goldman G."/>
            <person name="de Groot P.W."/>
            <person name="Hansen K."/>
            <person name="Harris S.D."/>
            <person name="Heinekamp T."/>
            <person name="Helmstaedt K."/>
            <person name="Henrissat B."/>
            <person name="Hofmann G."/>
            <person name="Homan T."/>
            <person name="Horio T."/>
            <person name="Horiuchi H."/>
            <person name="James S."/>
            <person name="Jones M."/>
            <person name="Karaffa L."/>
            <person name="Karanyi Z."/>
            <person name="Kato M."/>
            <person name="Keller N."/>
            <person name="Kelly D.E."/>
            <person name="Kiel J.A."/>
            <person name="Kim J.M."/>
            <person name="van der Klei I.J."/>
            <person name="Klis F.M."/>
            <person name="Kovalchuk A."/>
            <person name="Krasevec N."/>
            <person name="Kubicek C.P."/>
            <person name="Liu B."/>
            <person name="Maccabe A."/>
            <person name="Meyer V."/>
            <person name="Mirabito P."/>
            <person name="Miskei M."/>
            <person name="Mos M."/>
            <person name="Mullins J."/>
            <person name="Nelson D.R."/>
            <person name="Nielsen J."/>
            <person name="Oakley B.R."/>
            <person name="Osmani S.A."/>
            <person name="Pakula T."/>
            <person name="Paszewski A."/>
            <person name="Paulsen I."/>
            <person name="Pilsyk S."/>
            <person name="Pocsi I."/>
            <person name="Punt P.J."/>
            <person name="Ram A.F."/>
            <person name="Ren Q."/>
            <person name="Robellet X."/>
            <person name="Robson G."/>
            <person name="Seiboth B."/>
            <person name="van Solingen P."/>
            <person name="Specht T."/>
            <person name="Sun J."/>
            <person name="Taheri-Talesh N."/>
            <person name="Takeshita N."/>
            <person name="Ussery D."/>
            <person name="vanKuyk P.A."/>
            <person name="Visser H."/>
            <person name="van de Vondervoort P.J."/>
            <person name="de Vries R.P."/>
            <person name="Walton J."/>
            <person name="Xiang X."/>
            <person name="Xiong Y."/>
            <person name="Zeng A.P."/>
            <person name="Brandt B.W."/>
            <person name="Cornell M.J."/>
            <person name="van den Hondel C.A."/>
            <person name="Visser J."/>
            <person name="Oliver S.G."/>
            <person name="Turner G."/>
        </authorList>
    </citation>
    <scope>GENOME REANNOTATION</scope>
    <source>
        <strain evidence="6">FGSC A4 / ATCC 38163 / CBS 112.46 / NRRL 194 / M139</strain>
    </source>
</reference>
<accession>C8VNR5</accession>
<keyword evidence="4" id="KW-0460">Magnesium</keyword>
<reference evidence="6" key="1">
    <citation type="journal article" date="2005" name="Nature">
        <title>Sequencing of Aspergillus nidulans and comparative analysis with A. fumigatus and A. oryzae.</title>
        <authorList>
            <person name="Galagan J.E."/>
            <person name="Calvo S.E."/>
            <person name="Cuomo C."/>
            <person name="Ma L.J."/>
            <person name="Wortman J.R."/>
            <person name="Batzoglou S."/>
            <person name="Lee S.I."/>
            <person name="Basturkmen M."/>
            <person name="Spevak C.C."/>
            <person name="Clutterbuck J."/>
            <person name="Kapitonov V."/>
            <person name="Jurka J."/>
            <person name="Scazzocchio C."/>
            <person name="Farman M."/>
            <person name="Butler J."/>
            <person name="Purcell S."/>
            <person name="Harris S."/>
            <person name="Braus G.H."/>
            <person name="Draht O."/>
            <person name="Busch S."/>
            <person name="D'Enfert C."/>
            <person name="Bouchier C."/>
            <person name="Goldman G.H."/>
            <person name="Bell-Pedersen D."/>
            <person name="Griffiths-Jones S."/>
            <person name="Doonan J.H."/>
            <person name="Yu J."/>
            <person name="Vienken K."/>
            <person name="Pain A."/>
            <person name="Freitag M."/>
            <person name="Selker E.U."/>
            <person name="Archer D.B."/>
            <person name="Penalva M.A."/>
            <person name="Oakley B.R."/>
            <person name="Momany M."/>
            <person name="Tanaka T."/>
            <person name="Kumagai T."/>
            <person name="Asai K."/>
            <person name="Machida M."/>
            <person name="Nierman W.C."/>
            <person name="Denning D.W."/>
            <person name="Caddick M."/>
            <person name="Hynes M."/>
            <person name="Paoletti M."/>
            <person name="Fischer R."/>
            <person name="Miller B."/>
            <person name="Dyer P."/>
            <person name="Sachs M.S."/>
            <person name="Osmani S.A."/>
            <person name="Birren B.W."/>
        </authorList>
    </citation>
    <scope>NUCLEOTIDE SEQUENCE [LARGE SCALE GENOMIC DNA]</scope>
    <source>
        <strain evidence="6">FGSC A4 / ATCC 38163 / CBS 112.46 / NRRL 194 / M139</strain>
    </source>
</reference>
<dbReference type="PROSITE" id="PS00444">
    <property type="entry name" value="POLYPRENYL_SYNTHASE_2"/>
    <property type="match status" value="1"/>
</dbReference>
<dbReference type="PANTHER" id="PTHR12001:SF44">
    <property type="entry name" value="GERANYLGERANYL PYROPHOSPHATE SYNTHASE"/>
    <property type="match status" value="1"/>
</dbReference>
<dbReference type="OMA" id="YSFHREF"/>
<gene>
    <name evidence="5" type="ORF">ANIA_02407</name>
</gene>
<dbReference type="Gene3D" id="1.10.600.10">
    <property type="entry name" value="Farnesyl Diphosphate Synthase"/>
    <property type="match status" value="3"/>
</dbReference>
<evidence type="ECO:0000313" key="6">
    <source>
        <dbReference type="Proteomes" id="UP000000560"/>
    </source>
</evidence>
<evidence type="ECO:0000256" key="1">
    <source>
        <dbReference type="ARBA" id="ARBA00004721"/>
    </source>
</evidence>
<dbReference type="Pfam" id="PF00348">
    <property type="entry name" value="polyprenyl_synt"/>
    <property type="match status" value="1"/>
</dbReference>
<protein>
    <submittedName>
        <fullName evidence="5">Uncharacterized protein</fullName>
    </submittedName>
</protein>
<sequence length="675" mass="76040">MACAVESFSFKDFKFPSEAGERPESFFNSLPYRIWEHKTDYSDTISQVIADWKAVTGKDVSHTVGIQSSGLPVFLASDCPPHILPRFVRFGYIVLCWDDATDALDSATHERIQLDLRAALLSEVKLGRRNRCEFEINELYIQSLVDLLNGADAFDAVFRRSFDFFDTGLQAQTVPALHTVTWEAYKAHRIKTVGSGVLSRLVPAINGFYVSDKELDSVSHMTEIGDLITGLTNDFHSFHKEFNEHFLAGTLDMMHNGMAVLMSNYGYDEQEAGNVLKQEVLAAEARLMAEYENWNSSESPKTDALRRYMFNSILTYGGVSYWQSATTRYQQTDLTATAADRAQLVGRGYDGKRRLPGYPPPAMAMTMKTNGHTESDSSSEASHKRTSAVAPLAREIVVPFEKAPAAEIVLAPWEYIRSLPGKKTLGRLIDCLQCWLTLPEDSTNIIGEVSRMLFDAALMLDDIQDGSRLRRGRPAAHAVFGQPQTLNSATYLYVKGSRLVKKLKHSNECADVFIEYLVMVDNKTGGFFRLVLRLLEVESESEPNPELMHLFTLLGRYYQIRDDYLNLASEEYTAKKGFCEDLSEGKFSFPLIHLLQNIANPEPIRGILFRRDNATDLSVEMKQFVLDEMKKAGSLTHTEAVLNGLFDAMLEILDNLEANIGPNKKLRIFLLWLKL</sequence>
<dbReference type="PANTHER" id="PTHR12001">
    <property type="entry name" value="GERANYLGERANYL PYROPHOSPHATE SYNTHASE"/>
    <property type="match status" value="1"/>
</dbReference>
<dbReference type="Pfam" id="PF19086">
    <property type="entry name" value="Terpene_syn_C_2"/>
    <property type="match status" value="1"/>
</dbReference>
<keyword evidence="3" id="KW-0479">Metal-binding</keyword>
<dbReference type="EMBL" id="BN001307">
    <property type="protein sequence ID" value="CBF86781.1"/>
    <property type="molecule type" value="Genomic_DNA"/>
</dbReference>
<dbReference type="GO" id="GO:0008299">
    <property type="term" value="P:isoprenoid biosynthetic process"/>
    <property type="evidence" value="ECO:0000318"/>
    <property type="project" value="GO_Central"/>
</dbReference>